<reference evidence="3" key="1">
    <citation type="journal article" date="2020" name="Stud. Mycol.">
        <title>101 Dothideomycetes genomes: a test case for predicting lifestyles and emergence of pathogens.</title>
        <authorList>
            <person name="Haridas S."/>
            <person name="Albert R."/>
            <person name="Binder M."/>
            <person name="Bloem J."/>
            <person name="Labutti K."/>
            <person name="Salamov A."/>
            <person name="Andreopoulos B."/>
            <person name="Baker S."/>
            <person name="Barry K."/>
            <person name="Bills G."/>
            <person name="Bluhm B."/>
            <person name="Cannon C."/>
            <person name="Castanera R."/>
            <person name="Culley D."/>
            <person name="Daum C."/>
            <person name="Ezra D."/>
            <person name="Gonzalez J."/>
            <person name="Henrissat B."/>
            <person name="Kuo A."/>
            <person name="Liang C."/>
            <person name="Lipzen A."/>
            <person name="Lutzoni F."/>
            <person name="Magnuson J."/>
            <person name="Mondo S."/>
            <person name="Nolan M."/>
            <person name="Ohm R."/>
            <person name="Pangilinan J."/>
            <person name="Park H.-J."/>
            <person name="Ramirez L."/>
            <person name="Alfaro M."/>
            <person name="Sun H."/>
            <person name="Tritt A."/>
            <person name="Yoshinaga Y."/>
            <person name="Zwiers L.-H."/>
            <person name="Turgeon B."/>
            <person name="Goodwin S."/>
            <person name="Spatafora J."/>
            <person name="Crous P."/>
            <person name="Grigoriev I."/>
        </authorList>
    </citation>
    <scope>NUCLEOTIDE SEQUENCE</scope>
    <source>
        <strain evidence="3">CBS 122367</strain>
    </source>
</reference>
<dbReference type="PANTHER" id="PTHR28244:SF3">
    <property type="entry name" value="EXTRACELLULAR MUTANT PROTEIN 11 C-TERMINAL DOMAIN-CONTAINING PROTEIN"/>
    <property type="match status" value="1"/>
</dbReference>
<dbReference type="GO" id="GO:0017025">
    <property type="term" value="F:TBP-class protein binding"/>
    <property type="evidence" value="ECO:0007669"/>
    <property type="project" value="TreeGrafter"/>
</dbReference>
<dbReference type="AlphaFoldDB" id="A0A6G1J298"/>
<dbReference type="EMBL" id="MU005581">
    <property type="protein sequence ID" value="KAF2684330.1"/>
    <property type="molecule type" value="Genomic_DNA"/>
</dbReference>
<dbReference type="OrthoDB" id="5346740at2759"/>
<feature type="compositionally biased region" description="Basic residues" evidence="1">
    <location>
        <begin position="1"/>
        <end position="10"/>
    </location>
</feature>
<organism evidence="3 4">
    <name type="scientific">Lentithecium fluviatile CBS 122367</name>
    <dbReference type="NCBI Taxonomy" id="1168545"/>
    <lineage>
        <taxon>Eukaryota</taxon>
        <taxon>Fungi</taxon>
        <taxon>Dikarya</taxon>
        <taxon>Ascomycota</taxon>
        <taxon>Pezizomycotina</taxon>
        <taxon>Dothideomycetes</taxon>
        <taxon>Pleosporomycetidae</taxon>
        <taxon>Pleosporales</taxon>
        <taxon>Massarineae</taxon>
        <taxon>Lentitheciaceae</taxon>
        <taxon>Lentithecium</taxon>
    </lineage>
</organism>
<dbReference type="InterPro" id="IPR029178">
    <property type="entry name" value="Ecm11_C"/>
</dbReference>
<feature type="compositionally biased region" description="Polar residues" evidence="1">
    <location>
        <begin position="46"/>
        <end position="65"/>
    </location>
</feature>
<feature type="region of interest" description="Disordered" evidence="1">
    <location>
        <begin position="489"/>
        <end position="522"/>
    </location>
</feature>
<feature type="region of interest" description="Disordered" evidence="1">
    <location>
        <begin position="175"/>
        <end position="250"/>
    </location>
</feature>
<dbReference type="GO" id="GO:0042790">
    <property type="term" value="P:nucleolar large rRNA transcription by RNA polymerase I"/>
    <property type="evidence" value="ECO:0007669"/>
    <property type="project" value="TreeGrafter"/>
</dbReference>
<evidence type="ECO:0000256" key="1">
    <source>
        <dbReference type="SAM" id="MobiDB-lite"/>
    </source>
</evidence>
<feature type="domain" description="Extracellular mutant protein 11 C-terminal" evidence="2">
    <location>
        <begin position="378"/>
        <end position="509"/>
    </location>
</feature>
<dbReference type="Pfam" id="PF15463">
    <property type="entry name" value="ECM11"/>
    <property type="match status" value="1"/>
</dbReference>
<dbReference type="PANTHER" id="PTHR28244">
    <property type="entry name" value="RNA POLYMERASE I-SPECIFIC TRANSCRIPTION INITIATION FACTOR RRN11"/>
    <property type="match status" value="1"/>
</dbReference>
<feature type="region of interest" description="Disordered" evidence="1">
    <location>
        <begin position="1"/>
        <end position="144"/>
    </location>
</feature>
<feature type="region of interest" description="Disordered" evidence="1">
    <location>
        <begin position="274"/>
        <end position="358"/>
    </location>
</feature>
<keyword evidence="4" id="KW-1185">Reference proteome</keyword>
<accession>A0A6G1J298</accession>
<evidence type="ECO:0000313" key="3">
    <source>
        <dbReference type="EMBL" id="KAF2684330.1"/>
    </source>
</evidence>
<evidence type="ECO:0000259" key="2">
    <source>
        <dbReference type="Pfam" id="PF15463"/>
    </source>
</evidence>
<evidence type="ECO:0000313" key="4">
    <source>
        <dbReference type="Proteomes" id="UP000799291"/>
    </source>
</evidence>
<proteinExistence type="predicted"/>
<name>A0A6G1J298_9PLEO</name>
<gene>
    <name evidence="3" type="ORF">K458DRAFT_417913</name>
</gene>
<protein>
    <recommendedName>
        <fullName evidence="2">Extracellular mutant protein 11 C-terminal domain-containing protein</fullName>
    </recommendedName>
</protein>
<feature type="compositionally biased region" description="Polar residues" evidence="1">
    <location>
        <begin position="94"/>
        <end position="119"/>
    </location>
</feature>
<dbReference type="GO" id="GO:0001164">
    <property type="term" value="F:RNA polymerase I core promoter sequence-specific DNA binding"/>
    <property type="evidence" value="ECO:0007669"/>
    <property type="project" value="TreeGrafter"/>
</dbReference>
<dbReference type="Proteomes" id="UP000799291">
    <property type="component" value="Unassembled WGS sequence"/>
</dbReference>
<feature type="compositionally biased region" description="Acidic residues" evidence="1">
    <location>
        <begin position="190"/>
        <end position="201"/>
    </location>
</feature>
<dbReference type="GO" id="GO:0070860">
    <property type="term" value="C:RNA polymerase I core factor complex"/>
    <property type="evidence" value="ECO:0007669"/>
    <property type="project" value="TreeGrafter"/>
</dbReference>
<feature type="compositionally biased region" description="Basic and acidic residues" evidence="1">
    <location>
        <begin position="75"/>
        <end position="89"/>
    </location>
</feature>
<feature type="compositionally biased region" description="Polar residues" evidence="1">
    <location>
        <begin position="210"/>
        <end position="227"/>
    </location>
</feature>
<feature type="compositionally biased region" description="Acidic residues" evidence="1">
    <location>
        <begin position="129"/>
        <end position="138"/>
    </location>
</feature>
<feature type="compositionally biased region" description="Low complexity" evidence="1">
    <location>
        <begin position="228"/>
        <end position="244"/>
    </location>
</feature>
<dbReference type="InterPro" id="IPR053029">
    <property type="entry name" value="RNA_pol_I-specific_init_factor"/>
</dbReference>
<sequence>MRGFVQHRGRSGSPQMGESAPALTRAQRAVHARVPTKAAASAHQRPGQQNSSARRQSGNALNTQAAPLPNPQRRRSGESQGRGHDRYDTDAESLDTTAHGQSVLQVENSQTQGRQQYPANETDYSGSEEGSEDDEYQDDQNLPSFQACIDHYKLHGKSRKEQEDFLIEEGCQWYDDGNSYPTTTSGPPDEFPDNWTVDDELPSSVIKGRSSPSPVQPSANGQPTLRTGQQAVQRGQQVLQHQQAMPKQSAIFHQSAAIRENQRTTTTNVAMRGGGQYQANAHPPPTSQPPTYSQSNREPALPANSAHRLAPATQANPFAPHSTRQPVGQPVNYLREPTEPSVPIPRATPARPKEEPVARPEPIIQPPVIEPQPAPIEDYDDQILFNKTYDELKAEDFDTVPRGKPQVLSEDMIQKPLEERLDHVHKHLDTGDQDKFFRALPTREWEEAGDWFLEKFSDIIKRTKEARQKKRKLASDFEDEIEKRYRHVAKRQQQVQDALEKMKAQGEGLVPKSPRPSKSPRK</sequence>